<dbReference type="Proteomes" id="UP000486903">
    <property type="component" value="Unassembled WGS sequence"/>
</dbReference>
<name>A0A0M1LSS7_CLOBO</name>
<dbReference type="Proteomes" id="UP000473681">
    <property type="component" value="Unassembled WGS sequence"/>
</dbReference>
<dbReference type="EMBL" id="SWOV01000017">
    <property type="protein sequence ID" value="NFF87870.1"/>
    <property type="molecule type" value="Genomic_DNA"/>
</dbReference>
<accession>A0A0M1LSS7</accession>
<evidence type="ECO:0000313" key="5">
    <source>
        <dbReference type="Proteomes" id="UP000476820"/>
    </source>
</evidence>
<protein>
    <submittedName>
        <fullName evidence="1">Uncharacterized protein</fullName>
    </submittedName>
</protein>
<dbReference type="EMBL" id="SXFB01000001">
    <property type="protein sequence ID" value="NFV24890.1"/>
    <property type="molecule type" value="Genomic_DNA"/>
</dbReference>
<evidence type="ECO:0000313" key="2">
    <source>
        <dbReference type="EMBL" id="NFN36261.1"/>
    </source>
</evidence>
<organism evidence="1 5">
    <name type="scientific">Clostridium botulinum</name>
    <dbReference type="NCBI Taxonomy" id="1491"/>
    <lineage>
        <taxon>Bacteria</taxon>
        <taxon>Bacillati</taxon>
        <taxon>Bacillota</taxon>
        <taxon>Clostridia</taxon>
        <taxon>Eubacteriales</taxon>
        <taxon>Clostridiaceae</taxon>
        <taxon>Clostridium</taxon>
    </lineage>
</organism>
<dbReference type="AlphaFoldDB" id="A0A0M1LSS7"/>
<dbReference type="EMBL" id="SWVK01000021">
    <property type="protein sequence ID" value="NFN36261.1"/>
    <property type="molecule type" value="Genomic_DNA"/>
</dbReference>
<reference evidence="4 5" key="1">
    <citation type="submission" date="2019-04" db="EMBL/GenBank/DDBJ databases">
        <title>Genome sequencing of Clostridium botulinum Groups I-IV and Clostridium butyricum.</title>
        <authorList>
            <person name="Brunt J."/>
            <person name="Van Vliet A.H.M."/>
            <person name="Stringer S.C."/>
            <person name="Carter A.T."/>
            <person name="Peck M.W."/>
        </authorList>
    </citation>
    <scope>NUCLEOTIDE SEQUENCE [LARGE SCALE GENOMIC DNA]</scope>
    <source>
        <strain evidence="1 5">1605</strain>
        <strain evidence="3 6">BL81</strain>
        <strain evidence="2 4">CB-K-33E</strain>
    </source>
</reference>
<dbReference type="Proteomes" id="UP000476820">
    <property type="component" value="Unassembled WGS sequence"/>
</dbReference>
<evidence type="ECO:0000313" key="1">
    <source>
        <dbReference type="EMBL" id="NFF87870.1"/>
    </source>
</evidence>
<gene>
    <name evidence="1" type="ORF">FC774_08315</name>
    <name evidence="2" type="ORF">FDB51_14280</name>
    <name evidence="3" type="ORF">FDG31_01640</name>
</gene>
<evidence type="ECO:0000313" key="3">
    <source>
        <dbReference type="EMBL" id="NFV24890.1"/>
    </source>
</evidence>
<dbReference type="RefSeq" id="WP_003370730.1">
    <property type="nucleotide sequence ID" value="NZ_JACBBA010000001.1"/>
</dbReference>
<proteinExistence type="predicted"/>
<comment type="caution">
    <text evidence="1">The sequence shown here is derived from an EMBL/GenBank/DDBJ whole genome shotgun (WGS) entry which is preliminary data.</text>
</comment>
<evidence type="ECO:0000313" key="6">
    <source>
        <dbReference type="Proteomes" id="UP000486903"/>
    </source>
</evidence>
<dbReference type="OrthoDB" id="1924644at2"/>
<sequence>MSKKIKNRLKAILVFLICIILFFVHFSKTNQVKELEVLTWDNYYNENNIAFFYEDENNEKIKSLDSTYKVKEVLNESDKEIDKVLKSIDILNAICQYDDIDDLKQKSAYDIFKKLGGRRKVSAKDMAIIERDLLVSYGFKSRVGAFKMKDAAFEEKYNYYVVEYWSNENNKWVMIDPLDKGYFRERDTLLSAIEVMTKEFNPLFYEGKTKEKEYKNNLKKYFGSYSIEIDNTIKNNKSNTSITYIKNEKALELKFKNEFGPPTIFTQETKLFEKSPEDNKVGQDEKAYLILMEKQDLVKITENNQGNDQNKDSIFMILGAFKDGKIMDEYYLSTNNSEYEKIYKYKEIEIPKGEVELNLSIDGTNSISKIILRKN</sequence>
<evidence type="ECO:0000313" key="4">
    <source>
        <dbReference type="Proteomes" id="UP000473681"/>
    </source>
</evidence>